<feature type="signal peptide" evidence="1">
    <location>
        <begin position="1"/>
        <end position="31"/>
    </location>
</feature>
<sequence>MRADIFLGRTKRNARLVVLGVLVAAAGACSADEPKLDISGLHACDVLESTQLDAIGVDHVSAQNPAGRAQGGGSNGDYTRCTWKSSPRTAWYSISVSLQPSRDNAWVGKKGKTEPVSGSRTSLLGYQMSVAAGPDRGVIGIELLRAKKPIREITEMVVENLRSA</sequence>
<keyword evidence="1" id="KW-0732">Signal</keyword>
<gene>
    <name evidence="2" type="ORF">ETD96_00225</name>
</gene>
<protein>
    <recommendedName>
        <fullName evidence="4">DUF3558 domain-containing protein</fullName>
    </recommendedName>
</protein>
<evidence type="ECO:0000313" key="2">
    <source>
        <dbReference type="EMBL" id="TMR42472.1"/>
    </source>
</evidence>
<evidence type="ECO:0000313" key="3">
    <source>
        <dbReference type="Proteomes" id="UP000305238"/>
    </source>
</evidence>
<dbReference type="RefSeq" id="WP_138632040.1">
    <property type="nucleotide sequence ID" value="NZ_JASWDG010000015.1"/>
</dbReference>
<dbReference type="OrthoDB" id="5194394at2"/>
<comment type="caution">
    <text evidence="2">The sequence shown here is derived from an EMBL/GenBank/DDBJ whole genome shotgun (WGS) entry which is preliminary data.</text>
</comment>
<name>A0A5S4HBZ7_9ACTN</name>
<dbReference type="PROSITE" id="PS51257">
    <property type="entry name" value="PROKAR_LIPOPROTEIN"/>
    <property type="match status" value="1"/>
</dbReference>
<evidence type="ECO:0008006" key="4">
    <source>
        <dbReference type="Google" id="ProtNLM"/>
    </source>
</evidence>
<keyword evidence="3" id="KW-1185">Reference proteome</keyword>
<dbReference type="EMBL" id="VCKZ01000001">
    <property type="protein sequence ID" value="TMR42472.1"/>
    <property type="molecule type" value="Genomic_DNA"/>
</dbReference>
<dbReference type="AlphaFoldDB" id="A0A5S4HBZ7"/>
<dbReference type="Proteomes" id="UP000305238">
    <property type="component" value="Unassembled WGS sequence"/>
</dbReference>
<evidence type="ECO:0000256" key="1">
    <source>
        <dbReference type="SAM" id="SignalP"/>
    </source>
</evidence>
<reference evidence="2 3" key="1">
    <citation type="submission" date="2019-05" db="EMBL/GenBank/DDBJ databases">
        <title>Draft genome sequence of Actinomadura geliboluensis A8036.</title>
        <authorList>
            <person name="Saricaoglu S."/>
            <person name="Isik K."/>
        </authorList>
    </citation>
    <scope>NUCLEOTIDE SEQUENCE [LARGE SCALE GENOMIC DNA]</scope>
    <source>
        <strain evidence="2 3">A8036</strain>
    </source>
</reference>
<accession>A0A5S4HBZ7</accession>
<proteinExistence type="predicted"/>
<organism evidence="2 3">
    <name type="scientific">Actinomadura geliboluensis</name>
    <dbReference type="NCBI Taxonomy" id="882440"/>
    <lineage>
        <taxon>Bacteria</taxon>
        <taxon>Bacillati</taxon>
        <taxon>Actinomycetota</taxon>
        <taxon>Actinomycetes</taxon>
        <taxon>Streptosporangiales</taxon>
        <taxon>Thermomonosporaceae</taxon>
        <taxon>Actinomadura</taxon>
    </lineage>
</organism>
<feature type="chain" id="PRO_5024322797" description="DUF3558 domain-containing protein" evidence="1">
    <location>
        <begin position="32"/>
        <end position="164"/>
    </location>
</feature>